<proteinExistence type="predicted"/>
<reference evidence="1" key="1">
    <citation type="journal article" date="2011" name="PLoS ONE">
        <title>Ralstonia syzygii, the Blood Disease Bacterium and some Asian R. solanacearum strains form a single genomic species despite divergent lifestyles.</title>
        <authorList>
            <person name="Remenant B."/>
            <person name="de Cambiaire J.C."/>
            <person name="Cellier G."/>
            <person name="Jacobs J.M."/>
            <person name="Mangenot S."/>
            <person name="Barbe V."/>
            <person name="Lajus A."/>
            <person name="Vallenet D."/>
            <person name="Medigue C."/>
            <person name="Fegan M."/>
            <person name="Allen C."/>
            <person name="Prior P."/>
        </authorList>
    </citation>
    <scope>NUCLEOTIDE SEQUENCE</scope>
    <source>
        <strain evidence="1">R229</strain>
    </source>
</reference>
<accession>G2ZPI8</accession>
<sequence>MLARHATTLIETLPASRQPDLVHLAYASSFGPVRLHALRIATQHAEAPYMDAWLHKALFDAQASMRHVAARILADKGIDVGQLCTQALASGNLGSHQVRAALSVMVEIGASESRTMLSRYMDDPRVDIRVRILTLQARLDPASRDALSHRALQDASPKIRALGALLCARFGAYVPLDQVRELLTQYGDYRTALRICRREKWDHLACLGWVTELCSLNEALLVELRQVLGVWLSQEGMSWTRPSSQHIDILSTPDTAAALCKLAADERNRLAACLRVSGIWT</sequence>
<protein>
    <submittedName>
        <fullName evidence="1">Uncharacterized protein</fullName>
    </submittedName>
</protein>
<dbReference type="EMBL" id="FR854067">
    <property type="protein sequence ID" value="CCA80880.1"/>
    <property type="molecule type" value="Genomic_DNA"/>
</dbReference>
<name>G2ZPI8_9RALS</name>
<gene>
    <name evidence="1" type="ORF">BDB_110315</name>
</gene>
<dbReference type="AlphaFoldDB" id="G2ZPI8"/>
<reference evidence="1" key="2">
    <citation type="submission" date="2011-04" db="EMBL/GenBank/DDBJ databases">
        <authorList>
            <person name="Genoscope - CEA"/>
        </authorList>
    </citation>
    <scope>NUCLEOTIDE SEQUENCE</scope>
    <source>
        <strain evidence="1">R229</strain>
    </source>
</reference>
<organism evidence="1">
    <name type="scientific">blood disease bacterium R229</name>
    <dbReference type="NCBI Taxonomy" id="741978"/>
    <lineage>
        <taxon>Bacteria</taxon>
        <taxon>Pseudomonadati</taxon>
        <taxon>Pseudomonadota</taxon>
        <taxon>Betaproteobacteria</taxon>
        <taxon>Burkholderiales</taxon>
        <taxon>Burkholderiaceae</taxon>
        <taxon>Ralstonia</taxon>
        <taxon>Ralstonia solanacearum species complex</taxon>
    </lineage>
</organism>
<evidence type="ECO:0000313" key="1">
    <source>
        <dbReference type="EMBL" id="CCA80880.1"/>
    </source>
</evidence>